<dbReference type="AlphaFoldDB" id="A0A0F8ZI59"/>
<reference evidence="1" key="1">
    <citation type="journal article" date="2015" name="Nature">
        <title>Complex archaea that bridge the gap between prokaryotes and eukaryotes.</title>
        <authorList>
            <person name="Spang A."/>
            <person name="Saw J.H."/>
            <person name="Jorgensen S.L."/>
            <person name="Zaremba-Niedzwiedzka K."/>
            <person name="Martijn J."/>
            <person name="Lind A.E."/>
            <person name="van Eijk R."/>
            <person name="Schleper C."/>
            <person name="Guy L."/>
            <person name="Ettema T.J."/>
        </authorList>
    </citation>
    <scope>NUCLEOTIDE SEQUENCE</scope>
</reference>
<dbReference type="EMBL" id="LAZR01047752">
    <property type="protein sequence ID" value="KKK93487.1"/>
    <property type="molecule type" value="Genomic_DNA"/>
</dbReference>
<gene>
    <name evidence="1" type="ORF">LCGC14_2692390</name>
</gene>
<evidence type="ECO:0000313" key="1">
    <source>
        <dbReference type="EMBL" id="KKK93487.1"/>
    </source>
</evidence>
<sequence length="68" mass="7465">MRIKFKITVTAPAAQVGTKGEIKEVDDRAANILINGGYAERADIVAKKKSAKKKVVVKKKAAKKTKRR</sequence>
<name>A0A0F8ZI59_9ZZZZ</name>
<proteinExistence type="predicted"/>
<protein>
    <recommendedName>
        <fullName evidence="2">Ribosomal protein L9 domain-containing protein</fullName>
    </recommendedName>
</protein>
<evidence type="ECO:0008006" key="2">
    <source>
        <dbReference type="Google" id="ProtNLM"/>
    </source>
</evidence>
<accession>A0A0F8ZI59</accession>
<comment type="caution">
    <text evidence="1">The sequence shown here is derived from an EMBL/GenBank/DDBJ whole genome shotgun (WGS) entry which is preliminary data.</text>
</comment>
<organism evidence="1">
    <name type="scientific">marine sediment metagenome</name>
    <dbReference type="NCBI Taxonomy" id="412755"/>
    <lineage>
        <taxon>unclassified sequences</taxon>
        <taxon>metagenomes</taxon>
        <taxon>ecological metagenomes</taxon>
    </lineage>
</organism>